<feature type="region of interest" description="Disordered" evidence="1">
    <location>
        <begin position="231"/>
        <end position="275"/>
    </location>
</feature>
<feature type="domain" description="YHYH" evidence="4">
    <location>
        <begin position="156"/>
        <end position="386"/>
    </location>
</feature>
<dbReference type="OrthoDB" id="9797506at2"/>
<keyword evidence="2" id="KW-0732">Signal</keyword>
<dbReference type="Proteomes" id="UP000318995">
    <property type="component" value="Unassembled WGS sequence"/>
</dbReference>
<evidence type="ECO:0000259" key="3">
    <source>
        <dbReference type="Pfam" id="PF07589"/>
    </source>
</evidence>
<dbReference type="InterPro" id="IPR013424">
    <property type="entry name" value="Ice-binding_C"/>
</dbReference>
<feature type="signal peptide" evidence="2">
    <location>
        <begin position="1"/>
        <end position="24"/>
    </location>
</feature>
<keyword evidence="6" id="KW-1185">Reference proteome</keyword>
<gene>
    <name evidence="5" type="ORF">Pla111_19980</name>
</gene>
<dbReference type="RefSeq" id="WP_146573925.1">
    <property type="nucleotide sequence ID" value="NZ_SJPH01000003.1"/>
</dbReference>
<dbReference type="InterPro" id="IPR025924">
    <property type="entry name" value="YHYH_dom"/>
</dbReference>
<sequence length="459" mass="48425" precursor="true">MASNVSRLVALSTVWTLSIGAAMAHPGHDHVGSNGVWPDHEASDDSGGLIALSVAPTTASSEVASNDAASPAALSTAVSSKYLSNWKLSDGSTGFSTGDPNTDNNISNILADVNTVAYDTDHVYIRTTGIPSHDIATIIPGEPRNPATAGDIDATYRFSLNPTEELGQKTATGLGPNGVMVNGVAFYNQSDGTFWDAQTNELGGGGRGGPGAEVWTTNALWSRGGFLAEDPGGGHSSPIRGSTNPDGSVLGQYHYHQTPTGLMPQIDPGNGGSQGSPIVGFASDGYPVVGPYAYEIQDDGSQIVLQMTSSYGLLADNGVDEPRGPNGPLTADYELGSFIEDFVYYEGSGTLNEYNMTFVKFGDDGRAILADPSDPDGDWAYFLTLDVLDAMSGNDTDIDYEYAFPYIVGPEYFGVVEPFDPQTPIVVPNDVQYFFQYIPEPTSLALVAIGMLGVVRRRK</sequence>
<protein>
    <recommendedName>
        <fullName evidence="7">PEP-CTERM protein-sorting domain-containing protein</fullName>
    </recommendedName>
</protein>
<evidence type="ECO:0008006" key="7">
    <source>
        <dbReference type="Google" id="ProtNLM"/>
    </source>
</evidence>
<evidence type="ECO:0000256" key="1">
    <source>
        <dbReference type="SAM" id="MobiDB-lite"/>
    </source>
</evidence>
<evidence type="ECO:0000313" key="6">
    <source>
        <dbReference type="Proteomes" id="UP000318995"/>
    </source>
</evidence>
<dbReference type="AlphaFoldDB" id="A0A5C5W7L3"/>
<comment type="caution">
    <text evidence="5">The sequence shown here is derived from an EMBL/GenBank/DDBJ whole genome shotgun (WGS) entry which is preliminary data.</text>
</comment>
<evidence type="ECO:0000313" key="5">
    <source>
        <dbReference type="EMBL" id="TWT46896.1"/>
    </source>
</evidence>
<proteinExistence type="predicted"/>
<dbReference type="Pfam" id="PF07589">
    <property type="entry name" value="PEP-CTERM"/>
    <property type="match status" value="1"/>
</dbReference>
<accession>A0A5C5W7L3</accession>
<dbReference type="Pfam" id="PF14240">
    <property type="entry name" value="YHYH"/>
    <property type="match status" value="1"/>
</dbReference>
<feature type="chain" id="PRO_5022868435" description="PEP-CTERM protein-sorting domain-containing protein" evidence="2">
    <location>
        <begin position="25"/>
        <end position="459"/>
    </location>
</feature>
<evidence type="ECO:0000259" key="4">
    <source>
        <dbReference type="Pfam" id="PF14240"/>
    </source>
</evidence>
<evidence type="ECO:0000256" key="2">
    <source>
        <dbReference type="SAM" id="SignalP"/>
    </source>
</evidence>
<name>A0A5C5W7L3_9BACT</name>
<dbReference type="NCBIfam" id="TIGR02595">
    <property type="entry name" value="PEP_CTERM"/>
    <property type="match status" value="1"/>
</dbReference>
<feature type="domain" description="Ice-binding protein C-terminal" evidence="3">
    <location>
        <begin position="438"/>
        <end position="459"/>
    </location>
</feature>
<reference evidence="5 6" key="1">
    <citation type="submission" date="2019-02" db="EMBL/GenBank/DDBJ databases">
        <title>Deep-cultivation of Planctomycetes and their phenomic and genomic characterization uncovers novel biology.</title>
        <authorList>
            <person name="Wiegand S."/>
            <person name="Jogler M."/>
            <person name="Boedeker C."/>
            <person name="Pinto D."/>
            <person name="Vollmers J."/>
            <person name="Rivas-Marin E."/>
            <person name="Kohn T."/>
            <person name="Peeters S.H."/>
            <person name="Heuer A."/>
            <person name="Rast P."/>
            <person name="Oberbeckmann S."/>
            <person name="Bunk B."/>
            <person name="Jeske O."/>
            <person name="Meyerdierks A."/>
            <person name="Storesund J.E."/>
            <person name="Kallscheuer N."/>
            <person name="Luecker S."/>
            <person name="Lage O.M."/>
            <person name="Pohl T."/>
            <person name="Merkel B.J."/>
            <person name="Hornburger P."/>
            <person name="Mueller R.-W."/>
            <person name="Bruemmer F."/>
            <person name="Labrenz M."/>
            <person name="Spormann A.M."/>
            <person name="Op Den Camp H."/>
            <person name="Overmann J."/>
            <person name="Amann R."/>
            <person name="Jetten M.S.M."/>
            <person name="Mascher T."/>
            <person name="Medema M.H."/>
            <person name="Devos D.P."/>
            <person name="Kaster A.-K."/>
            <person name="Ovreas L."/>
            <person name="Rohde M."/>
            <person name="Galperin M.Y."/>
            <person name="Jogler C."/>
        </authorList>
    </citation>
    <scope>NUCLEOTIDE SEQUENCE [LARGE SCALE GENOMIC DNA]</scope>
    <source>
        <strain evidence="5 6">Pla111</strain>
    </source>
</reference>
<organism evidence="5 6">
    <name type="scientific">Botrimarina hoheduenensis</name>
    <dbReference type="NCBI Taxonomy" id="2528000"/>
    <lineage>
        <taxon>Bacteria</taxon>
        <taxon>Pseudomonadati</taxon>
        <taxon>Planctomycetota</taxon>
        <taxon>Planctomycetia</taxon>
        <taxon>Pirellulales</taxon>
        <taxon>Lacipirellulaceae</taxon>
        <taxon>Botrimarina</taxon>
    </lineage>
</organism>
<dbReference type="EMBL" id="SJPH01000003">
    <property type="protein sequence ID" value="TWT46896.1"/>
    <property type="molecule type" value="Genomic_DNA"/>
</dbReference>